<dbReference type="EMBL" id="CP039347">
    <property type="protein sequence ID" value="QCD86954.1"/>
    <property type="molecule type" value="Genomic_DNA"/>
</dbReference>
<reference evidence="1 2" key="1">
    <citation type="submission" date="2019-04" db="EMBL/GenBank/DDBJ databases">
        <title>An improved genome assembly and genetic linkage map for asparagus bean, Vigna unguiculata ssp. sesquipedialis.</title>
        <authorList>
            <person name="Xia Q."/>
            <person name="Zhang R."/>
            <person name="Dong Y."/>
        </authorList>
    </citation>
    <scope>NUCLEOTIDE SEQUENCE [LARGE SCALE GENOMIC DNA]</scope>
    <source>
        <tissue evidence="1">Leaf</tissue>
    </source>
</reference>
<evidence type="ECO:0000313" key="2">
    <source>
        <dbReference type="Proteomes" id="UP000501690"/>
    </source>
</evidence>
<sequence length="76" mass="8305">MASGDQGGNRELIKLNKEYRNRLAAYEQPPGGICDFAFFWVFSVNGLAAEHEPPGGTSIMTLFFGCGVLDVFYDAP</sequence>
<keyword evidence="2" id="KW-1185">Reference proteome</keyword>
<proteinExistence type="predicted"/>
<organism evidence="1 2">
    <name type="scientific">Vigna unguiculata</name>
    <name type="common">Cowpea</name>
    <dbReference type="NCBI Taxonomy" id="3917"/>
    <lineage>
        <taxon>Eukaryota</taxon>
        <taxon>Viridiplantae</taxon>
        <taxon>Streptophyta</taxon>
        <taxon>Embryophyta</taxon>
        <taxon>Tracheophyta</taxon>
        <taxon>Spermatophyta</taxon>
        <taxon>Magnoliopsida</taxon>
        <taxon>eudicotyledons</taxon>
        <taxon>Gunneridae</taxon>
        <taxon>Pentapetalae</taxon>
        <taxon>rosids</taxon>
        <taxon>fabids</taxon>
        <taxon>Fabales</taxon>
        <taxon>Fabaceae</taxon>
        <taxon>Papilionoideae</taxon>
        <taxon>50 kb inversion clade</taxon>
        <taxon>NPAAA clade</taxon>
        <taxon>indigoferoid/millettioid clade</taxon>
        <taxon>Phaseoleae</taxon>
        <taxon>Vigna</taxon>
    </lineage>
</organism>
<protein>
    <submittedName>
        <fullName evidence="1">Uncharacterized protein</fullName>
    </submittedName>
</protein>
<dbReference type="AlphaFoldDB" id="A0A4D6LFG2"/>
<gene>
    <name evidence="1" type="ORF">DEO72_LG3g1485</name>
</gene>
<evidence type="ECO:0000313" key="1">
    <source>
        <dbReference type="EMBL" id="QCD86954.1"/>
    </source>
</evidence>
<dbReference type="Proteomes" id="UP000501690">
    <property type="component" value="Linkage Group LG3"/>
</dbReference>
<name>A0A4D6LFG2_VIGUN</name>
<accession>A0A4D6LFG2</accession>